<dbReference type="Proteomes" id="UP000231586">
    <property type="component" value="Unassembled WGS sequence"/>
</dbReference>
<evidence type="ECO:0000256" key="1">
    <source>
        <dbReference type="SAM" id="MobiDB-lite"/>
    </source>
</evidence>
<dbReference type="AlphaFoldDB" id="A0A2M8W1Q8"/>
<gene>
    <name evidence="3" type="ORF">CLV34_3108</name>
</gene>
<dbReference type="OrthoDB" id="3770376at2"/>
<feature type="transmembrane region" description="Helical" evidence="2">
    <location>
        <begin position="174"/>
        <end position="196"/>
    </location>
</feature>
<keyword evidence="2" id="KW-0812">Transmembrane</keyword>
<dbReference type="EMBL" id="PGTZ01000013">
    <property type="protein sequence ID" value="PJI84863.1"/>
    <property type="molecule type" value="Genomic_DNA"/>
</dbReference>
<keyword evidence="2" id="KW-1133">Transmembrane helix</keyword>
<feature type="transmembrane region" description="Helical" evidence="2">
    <location>
        <begin position="32"/>
        <end position="50"/>
    </location>
</feature>
<name>A0A2M8W1Q8_9MICO</name>
<feature type="transmembrane region" description="Helical" evidence="2">
    <location>
        <begin position="216"/>
        <end position="234"/>
    </location>
</feature>
<sequence length="428" mass="44453">MSGAPTVASPSSTSSAPDKEPAGAPLAISSRALWWFGAALVALQVAQILGRSHAAWIDVRWAWSQYLFSLVMFGPLAAAGGAWQGRALIQAGWLARIRPWRGAWLFIAPVTALALTVFLGGLVAQFALCVVTGAPVDLLVADSVDGVIAVVGVVTYVLAGAAIGAALRWRVVVPLAAGAAFGLTMWAWIAGMDVLVKFGGATGGLTGYATRPGQQLVRLAFLLVVAAGCALVVRERLGWSRGTRRGVVGAVVAVAVLFGIAGSVDDELRAVPVAWACAGKEPTVCVPGTAKRFLPDLMTAVDRQGLAHQVVTASPRTATTLRITDDLLLARVARVGAAPDREVGARIGIEVSNRLMAPYCLSSESPESWWSNPAVEQLGTWISYYTSRDADDVTTPADAGIPDAPIGSPAATTFLATTLAQLPPCPKG</sequence>
<keyword evidence="4" id="KW-1185">Reference proteome</keyword>
<feature type="transmembrane region" description="Helical" evidence="2">
    <location>
        <begin position="147"/>
        <end position="167"/>
    </location>
</feature>
<evidence type="ECO:0000313" key="4">
    <source>
        <dbReference type="Proteomes" id="UP000231586"/>
    </source>
</evidence>
<organism evidence="3 4">
    <name type="scientific">Luteimicrobium subarcticum</name>
    <dbReference type="NCBI Taxonomy" id="620910"/>
    <lineage>
        <taxon>Bacteria</taxon>
        <taxon>Bacillati</taxon>
        <taxon>Actinomycetota</taxon>
        <taxon>Actinomycetes</taxon>
        <taxon>Micrococcales</taxon>
        <taxon>Luteimicrobium</taxon>
    </lineage>
</organism>
<feature type="compositionally biased region" description="Low complexity" evidence="1">
    <location>
        <begin position="1"/>
        <end position="16"/>
    </location>
</feature>
<accession>A0A2M8W1Q8</accession>
<feature type="transmembrane region" description="Helical" evidence="2">
    <location>
        <begin position="62"/>
        <end position="83"/>
    </location>
</feature>
<evidence type="ECO:0000256" key="2">
    <source>
        <dbReference type="SAM" id="Phobius"/>
    </source>
</evidence>
<comment type="caution">
    <text evidence="3">The sequence shown here is derived from an EMBL/GenBank/DDBJ whole genome shotgun (WGS) entry which is preliminary data.</text>
</comment>
<dbReference type="RefSeq" id="WP_100351205.1">
    <property type="nucleotide sequence ID" value="NZ_PGTZ01000013.1"/>
</dbReference>
<feature type="transmembrane region" description="Helical" evidence="2">
    <location>
        <begin position="246"/>
        <end position="264"/>
    </location>
</feature>
<protein>
    <submittedName>
        <fullName evidence="3">Uncharacterized protein</fullName>
    </submittedName>
</protein>
<reference evidence="3 4" key="1">
    <citation type="submission" date="2017-11" db="EMBL/GenBank/DDBJ databases">
        <title>Genomic Encyclopedia of Archaeal and Bacterial Type Strains, Phase II (KMG-II): From Individual Species to Whole Genera.</title>
        <authorList>
            <person name="Goeker M."/>
        </authorList>
    </citation>
    <scope>NUCLEOTIDE SEQUENCE [LARGE SCALE GENOMIC DNA]</scope>
    <source>
        <strain evidence="3 4">DSM 22413</strain>
    </source>
</reference>
<evidence type="ECO:0000313" key="3">
    <source>
        <dbReference type="EMBL" id="PJI84863.1"/>
    </source>
</evidence>
<proteinExistence type="predicted"/>
<feature type="region of interest" description="Disordered" evidence="1">
    <location>
        <begin position="1"/>
        <end position="21"/>
    </location>
</feature>
<keyword evidence="2" id="KW-0472">Membrane</keyword>
<feature type="transmembrane region" description="Helical" evidence="2">
    <location>
        <begin position="104"/>
        <end position="127"/>
    </location>
</feature>